<evidence type="ECO:0000313" key="1">
    <source>
        <dbReference type="EMBL" id="GGO79731.1"/>
    </source>
</evidence>
<evidence type="ECO:0000313" key="2">
    <source>
        <dbReference type="Proteomes" id="UP000646523"/>
    </source>
</evidence>
<sequence length="187" mass="20889">MGSPLNSISSKQEIHRILSGAGRAKGVTALVELETPMTAEQIRDKGYITFTNALFEPAAEPAPVYWDSRSTMFCRACSGDSHALTEEFRSWVSTLTPDDDSTLRQFGLTYDRLTKASSAGKIYGYIEAESNPILLREILKKSHVKTIHVIGINKNCELDEDGRTCHSFLWPKSTQLNGLTYRKLDNE</sequence>
<comment type="caution">
    <text evidence="1">The sequence shown here is derived from an EMBL/GenBank/DDBJ whole genome shotgun (WGS) entry which is preliminary data.</text>
</comment>
<gene>
    <name evidence="1" type="ORF">GCM10012289_64720</name>
</gene>
<reference evidence="1" key="1">
    <citation type="journal article" date="2014" name="Int. J. Syst. Evol. Microbiol.">
        <title>Complete genome sequence of Corynebacterium casei LMG S-19264T (=DSM 44701T), isolated from a smear-ripened cheese.</title>
        <authorList>
            <consortium name="US DOE Joint Genome Institute (JGI-PGF)"/>
            <person name="Walter F."/>
            <person name="Albersmeier A."/>
            <person name="Kalinowski J."/>
            <person name="Ruckert C."/>
        </authorList>
    </citation>
    <scope>NUCLEOTIDE SEQUENCE</scope>
    <source>
        <strain evidence="1">CGMCC 4.7368</strain>
    </source>
</reference>
<name>A0A917ZAM5_9ACTN</name>
<dbReference type="Proteomes" id="UP000646523">
    <property type="component" value="Unassembled WGS sequence"/>
</dbReference>
<accession>A0A917ZAM5</accession>
<protein>
    <submittedName>
        <fullName evidence="1">Uncharacterized protein</fullName>
    </submittedName>
</protein>
<dbReference type="AlphaFoldDB" id="A0A917ZAM5"/>
<keyword evidence="2" id="KW-1185">Reference proteome</keyword>
<organism evidence="1 2">
    <name type="scientific">Nonomuraea cavernae</name>
    <dbReference type="NCBI Taxonomy" id="2045107"/>
    <lineage>
        <taxon>Bacteria</taxon>
        <taxon>Bacillati</taxon>
        <taxon>Actinomycetota</taxon>
        <taxon>Actinomycetes</taxon>
        <taxon>Streptosporangiales</taxon>
        <taxon>Streptosporangiaceae</taxon>
        <taxon>Nonomuraea</taxon>
    </lineage>
</organism>
<reference evidence="1" key="2">
    <citation type="submission" date="2020-09" db="EMBL/GenBank/DDBJ databases">
        <authorList>
            <person name="Sun Q."/>
            <person name="Zhou Y."/>
        </authorList>
    </citation>
    <scope>NUCLEOTIDE SEQUENCE</scope>
    <source>
        <strain evidence="1">CGMCC 4.7368</strain>
    </source>
</reference>
<dbReference type="EMBL" id="BMNH01000029">
    <property type="protein sequence ID" value="GGO79731.1"/>
    <property type="molecule type" value="Genomic_DNA"/>
</dbReference>
<proteinExistence type="predicted"/>